<dbReference type="PANTHER" id="PTHR47515:SF1">
    <property type="entry name" value="BLR2054 PROTEIN"/>
    <property type="match status" value="1"/>
</dbReference>
<accession>A0A4R6EG74</accession>
<dbReference type="EMBL" id="SNVV01000002">
    <property type="protein sequence ID" value="TDN56358.1"/>
    <property type="molecule type" value="Genomic_DNA"/>
</dbReference>
<name>A0A4R6EG74_9RHOO</name>
<dbReference type="Pfam" id="PF13683">
    <property type="entry name" value="rve_3"/>
    <property type="match status" value="1"/>
</dbReference>
<dbReference type="InterPro" id="IPR001584">
    <property type="entry name" value="Integrase_cat-core"/>
</dbReference>
<evidence type="ECO:0000313" key="3">
    <source>
        <dbReference type="Proteomes" id="UP000295129"/>
    </source>
</evidence>
<gene>
    <name evidence="2" type="ORF">C7389_102294</name>
</gene>
<organism evidence="2 3">
    <name type="scientific">Azoarcus indigens</name>
    <dbReference type="NCBI Taxonomy" id="29545"/>
    <lineage>
        <taxon>Bacteria</taxon>
        <taxon>Pseudomonadati</taxon>
        <taxon>Pseudomonadota</taxon>
        <taxon>Betaproteobacteria</taxon>
        <taxon>Rhodocyclales</taxon>
        <taxon>Zoogloeaceae</taxon>
        <taxon>Azoarcus</taxon>
    </lineage>
</organism>
<dbReference type="GO" id="GO:0003676">
    <property type="term" value="F:nucleic acid binding"/>
    <property type="evidence" value="ECO:0007669"/>
    <property type="project" value="InterPro"/>
</dbReference>
<dbReference type="InterPro" id="IPR012337">
    <property type="entry name" value="RNaseH-like_sf"/>
</dbReference>
<evidence type="ECO:0000313" key="2">
    <source>
        <dbReference type="EMBL" id="TDN56358.1"/>
    </source>
</evidence>
<dbReference type="PANTHER" id="PTHR47515">
    <property type="entry name" value="LOW CALCIUM RESPONSE LOCUS PROTEIN T"/>
    <property type="match status" value="1"/>
</dbReference>
<dbReference type="Gene3D" id="3.30.420.10">
    <property type="entry name" value="Ribonuclease H-like superfamily/Ribonuclease H"/>
    <property type="match status" value="1"/>
</dbReference>
<keyword evidence="3" id="KW-1185">Reference proteome</keyword>
<dbReference type="SUPFAM" id="SSF53098">
    <property type="entry name" value="Ribonuclease H-like"/>
    <property type="match status" value="1"/>
</dbReference>
<dbReference type="GO" id="GO:0015074">
    <property type="term" value="P:DNA integration"/>
    <property type="evidence" value="ECO:0007669"/>
    <property type="project" value="InterPro"/>
</dbReference>
<dbReference type="PROSITE" id="PS50994">
    <property type="entry name" value="INTEGRASE"/>
    <property type="match status" value="1"/>
</dbReference>
<sequence>MASQRDQVQRASKANGIWAYDFVFDTCANGQQLKCLTVIDEHTREALAIDVAGSIRSERVIEVLSRLISERGAPKALRLDNGPEFVSTRLLAWATDQGLQVALSEPGKPWQNGTDESFNGKFRDECLSMEYFRNRTEARVVIEQWSRHYNEVRPHSALGYLAPAQFV</sequence>
<protein>
    <submittedName>
        <fullName evidence="2">Putative transposase</fullName>
    </submittedName>
</protein>
<dbReference type="AlphaFoldDB" id="A0A4R6EG74"/>
<dbReference type="Proteomes" id="UP000295129">
    <property type="component" value="Unassembled WGS sequence"/>
</dbReference>
<proteinExistence type="predicted"/>
<feature type="domain" description="Integrase catalytic" evidence="1">
    <location>
        <begin position="10"/>
        <end position="167"/>
    </location>
</feature>
<evidence type="ECO:0000259" key="1">
    <source>
        <dbReference type="PROSITE" id="PS50994"/>
    </source>
</evidence>
<reference evidence="2 3" key="1">
    <citation type="submission" date="2019-03" db="EMBL/GenBank/DDBJ databases">
        <title>Genomic Encyclopedia of Type Strains, Phase IV (KMG-IV): sequencing the most valuable type-strain genomes for metagenomic binning, comparative biology and taxonomic classification.</title>
        <authorList>
            <person name="Goeker M."/>
        </authorList>
    </citation>
    <scope>NUCLEOTIDE SEQUENCE [LARGE SCALE GENOMIC DNA]</scope>
    <source>
        <strain evidence="2 3">DSM 12121</strain>
    </source>
</reference>
<dbReference type="InterPro" id="IPR036397">
    <property type="entry name" value="RNaseH_sf"/>
</dbReference>
<comment type="caution">
    <text evidence="2">The sequence shown here is derived from an EMBL/GenBank/DDBJ whole genome shotgun (WGS) entry which is preliminary data.</text>
</comment>